<sequence>MLKLFGILLIVAAGSGIGFSQSFALTRREKALRQLHRMSVLLKGEIQYGNASLWEAFEGAAGKMQGEYRDFLKETARRMQSASCRPFEDIFRECAREKLADAGLSREEEEDLYALGAHLGYLDLAMQIKQLELYQWEVQRSIRELQEQMPGKKKIYQSLGIMGGILLAVLIW</sequence>
<dbReference type="InterPro" id="IPR014198">
    <property type="entry name" value="Spore_III_AB"/>
</dbReference>
<name>A0A9D2ISX2_9FIRM</name>
<reference evidence="1" key="2">
    <citation type="submission" date="2021-04" db="EMBL/GenBank/DDBJ databases">
        <authorList>
            <person name="Gilroy R."/>
        </authorList>
    </citation>
    <scope>NUCLEOTIDE SEQUENCE</scope>
    <source>
        <strain evidence="1">14324</strain>
    </source>
</reference>
<reference evidence="1" key="1">
    <citation type="journal article" date="2021" name="PeerJ">
        <title>Extensive microbial diversity within the chicken gut microbiome revealed by metagenomics and culture.</title>
        <authorList>
            <person name="Gilroy R."/>
            <person name="Ravi A."/>
            <person name="Getino M."/>
            <person name="Pursley I."/>
            <person name="Horton D.L."/>
            <person name="Alikhan N.F."/>
            <person name="Baker D."/>
            <person name="Gharbi K."/>
            <person name="Hall N."/>
            <person name="Watson M."/>
            <person name="Adriaenssens E.M."/>
            <person name="Foster-Nyarko E."/>
            <person name="Jarju S."/>
            <person name="Secka A."/>
            <person name="Antonio M."/>
            <person name="Oren A."/>
            <person name="Chaudhuri R.R."/>
            <person name="La Ragione R."/>
            <person name="Hildebrand F."/>
            <person name="Pallen M.J."/>
        </authorList>
    </citation>
    <scope>NUCLEOTIDE SEQUENCE</scope>
    <source>
        <strain evidence="1">14324</strain>
    </source>
</reference>
<dbReference type="AlphaFoldDB" id="A0A9D2ISX2"/>
<dbReference type="EMBL" id="DXBU01000058">
    <property type="protein sequence ID" value="HIZ22036.1"/>
    <property type="molecule type" value="Genomic_DNA"/>
</dbReference>
<accession>A0A9D2ISX2</accession>
<organism evidence="1 2">
    <name type="scientific">Candidatus Blautia faecigallinarum</name>
    <dbReference type="NCBI Taxonomy" id="2838488"/>
    <lineage>
        <taxon>Bacteria</taxon>
        <taxon>Bacillati</taxon>
        <taxon>Bacillota</taxon>
        <taxon>Clostridia</taxon>
        <taxon>Lachnospirales</taxon>
        <taxon>Lachnospiraceae</taxon>
        <taxon>Blautia</taxon>
    </lineage>
</organism>
<comment type="caution">
    <text evidence="1">The sequence shown here is derived from an EMBL/GenBank/DDBJ whole genome shotgun (WGS) entry which is preliminary data.</text>
</comment>
<proteinExistence type="predicted"/>
<evidence type="ECO:0000313" key="2">
    <source>
        <dbReference type="Proteomes" id="UP000824041"/>
    </source>
</evidence>
<dbReference type="Proteomes" id="UP000824041">
    <property type="component" value="Unassembled WGS sequence"/>
</dbReference>
<gene>
    <name evidence="1" type="ORF">IAA21_04455</name>
</gene>
<protein>
    <submittedName>
        <fullName evidence="1">Stage III sporulation protein AB</fullName>
    </submittedName>
</protein>
<dbReference type="Pfam" id="PF09548">
    <property type="entry name" value="Spore_III_AB"/>
    <property type="match status" value="1"/>
</dbReference>
<evidence type="ECO:0000313" key="1">
    <source>
        <dbReference type="EMBL" id="HIZ22036.1"/>
    </source>
</evidence>
<dbReference type="PIRSF" id="PIRSF021435">
    <property type="entry name" value="SpoIIIAB"/>
    <property type="match status" value="1"/>
</dbReference>